<proteinExistence type="predicted"/>
<sequence length="207" mass="22798">MHNKMRSLMSVVRTRRIGHRVALWLALLAVTVGAADAAAPARKRKARGCVMTQDSASLEQFVSFLREYHQAVQADHRDFLSAHTKFPLPFASATYEMEAKAKRHVLGAVDGLLKEKETLLWPAVLLPKTAAELAQLRCGEQKCGDPQAPEVPDFSKGALAFAVSGCEVSLTYLASACESETHMVTLRFARGDKGWQLHERAVRMGPK</sequence>
<organism evidence="1">
    <name type="scientific">uncultured bacterium A1Q1_fos_565</name>
    <dbReference type="NCBI Taxonomy" id="1256585"/>
    <lineage>
        <taxon>Bacteria</taxon>
        <taxon>environmental samples</taxon>
    </lineage>
</organism>
<accession>L7VYT0</accession>
<reference evidence="1" key="1">
    <citation type="submission" date="2012-09" db="EMBL/GenBank/DDBJ databases">
        <title>Metagenomic Characterization of a Microbial Community in Wastewater Detects High Levels of Antibiotic Resistance.</title>
        <authorList>
            <person name="Abrams M."/>
            <person name="Caldwell A."/>
            <person name="Vandaei E."/>
            <person name="Lee W."/>
            <person name="Perrott J."/>
            <person name="Khan S.Y."/>
            <person name="Ta J."/>
            <person name="Romero D."/>
            <person name="Nguyen V."/>
            <person name="Pourmand N."/>
            <person name="Ouverney C.C."/>
        </authorList>
    </citation>
    <scope>NUCLEOTIDE SEQUENCE</scope>
</reference>
<protein>
    <recommendedName>
        <fullName evidence="2">DUF3828 domain-containing protein</fullName>
    </recommendedName>
</protein>
<dbReference type="AlphaFoldDB" id="L7VYT0"/>
<dbReference type="EMBL" id="JX649908">
    <property type="protein sequence ID" value="AGC72631.1"/>
    <property type="molecule type" value="Genomic_DNA"/>
</dbReference>
<evidence type="ECO:0000313" key="1">
    <source>
        <dbReference type="EMBL" id="AGC72631.1"/>
    </source>
</evidence>
<evidence type="ECO:0008006" key="2">
    <source>
        <dbReference type="Google" id="ProtNLM"/>
    </source>
</evidence>
<name>L7VYT0_9BACT</name>